<name>A0A8S1HQ90_9PELO</name>
<keyword evidence="8" id="KW-1185">Reference proteome</keyword>
<dbReference type="Proteomes" id="UP000835052">
    <property type="component" value="Unassembled WGS sequence"/>
</dbReference>
<evidence type="ECO:0000256" key="6">
    <source>
        <dbReference type="ARBA" id="ARBA00048493"/>
    </source>
</evidence>
<evidence type="ECO:0000256" key="3">
    <source>
        <dbReference type="ARBA" id="ARBA00012457"/>
    </source>
</evidence>
<evidence type="ECO:0000256" key="4">
    <source>
        <dbReference type="ARBA" id="ARBA00022679"/>
    </source>
</evidence>
<dbReference type="Gene3D" id="3.90.550.10">
    <property type="entry name" value="Spore Coat Polysaccharide Biosynthesis Protein SpsA, Chain A"/>
    <property type="match status" value="1"/>
</dbReference>
<comment type="catalytic activity">
    <reaction evidence="6">
        <text>N-acetyl-alpha-D-glucosamine 1-phosphate + UTP + H(+) = UDP-N-acetyl-alpha-D-glucosamine + diphosphate</text>
        <dbReference type="Rhea" id="RHEA:13509"/>
        <dbReference type="ChEBI" id="CHEBI:15378"/>
        <dbReference type="ChEBI" id="CHEBI:33019"/>
        <dbReference type="ChEBI" id="CHEBI:46398"/>
        <dbReference type="ChEBI" id="CHEBI:57705"/>
        <dbReference type="ChEBI" id="CHEBI:57776"/>
        <dbReference type="EC" id="2.7.7.23"/>
    </reaction>
</comment>
<evidence type="ECO:0000256" key="2">
    <source>
        <dbReference type="ARBA" id="ARBA00010401"/>
    </source>
</evidence>
<protein>
    <recommendedName>
        <fullName evidence="3">UDP-N-acetylglucosamine diphosphorylase</fullName>
        <ecNumber evidence="3">2.7.7.23</ecNumber>
    </recommendedName>
</protein>
<comment type="caution">
    <text evidence="7">The sequence shown here is derived from an EMBL/GenBank/DDBJ whole genome shotgun (WGS) entry which is preliminary data.</text>
</comment>
<dbReference type="GO" id="GO:0003977">
    <property type="term" value="F:UDP-N-acetylglucosamine diphosphorylase activity"/>
    <property type="evidence" value="ECO:0007669"/>
    <property type="project" value="UniProtKB-EC"/>
</dbReference>
<dbReference type="SUPFAM" id="SSF53448">
    <property type="entry name" value="Nucleotide-diphospho-sugar transferases"/>
    <property type="match status" value="1"/>
</dbReference>
<dbReference type="AlphaFoldDB" id="A0A8S1HQ90"/>
<dbReference type="EC" id="2.7.7.23" evidence="3"/>
<dbReference type="EMBL" id="CAJGYM010000121">
    <property type="protein sequence ID" value="CAD6198297.1"/>
    <property type="molecule type" value="Genomic_DNA"/>
</dbReference>
<evidence type="ECO:0000256" key="5">
    <source>
        <dbReference type="ARBA" id="ARBA00022695"/>
    </source>
</evidence>
<evidence type="ECO:0000313" key="7">
    <source>
        <dbReference type="EMBL" id="CAD6198297.1"/>
    </source>
</evidence>
<keyword evidence="4" id="KW-0808">Transferase</keyword>
<dbReference type="InterPro" id="IPR039741">
    <property type="entry name" value="UDP-sugar_pyrophosphorylase"/>
</dbReference>
<proteinExistence type="inferred from homology"/>
<dbReference type="OrthoDB" id="532420at2759"/>
<dbReference type="InterPro" id="IPR002618">
    <property type="entry name" value="UDPGP_fam"/>
</dbReference>
<dbReference type="CDD" id="cd04193">
    <property type="entry name" value="UDPGlcNAc_PPase"/>
    <property type="match status" value="1"/>
</dbReference>
<keyword evidence="5" id="KW-0548">Nucleotidyltransferase</keyword>
<organism evidence="7 8">
    <name type="scientific">Caenorhabditis auriculariae</name>
    <dbReference type="NCBI Taxonomy" id="2777116"/>
    <lineage>
        <taxon>Eukaryota</taxon>
        <taxon>Metazoa</taxon>
        <taxon>Ecdysozoa</taxon>
        <taxon>Nematoda</taxon>
        <taxon>Chromadorea</taxon>
        <taxon>Rhabditida</taxon>
        <taxon>Rhabditina</taxon>
        <taxon>Rhabditomorpha</taxon>
        <taxon>Rhabditoidea</taxon>
        <taxon>Rhabditidae</taxon>
        <taxon>Peloderinae</taxon>
        <taxon>Caenorhabditis</taxon>
    </lineage>
</organism>
<evidence type="ECO:0000313" key="8">
    <source>
        <dbReference type="Proteomes" id="UP000835052"/>
    </source>
</evidence>
<dbReference type="PANTHER" id="PTHR11952">
    <property type="entry name" value="UDP- GLUCOSE PYROPHOSPHORYLASE"/>
    <property type="match status" value="1"/>
</dbReference>
<comment type="pathway">
    <text evidence="1">Nucleotide-sugar biosynthesis; UDP-N-acetyl-alpha-D-glucosamine biosynthesis; UDP-N-acetyl-alpha-D-glucosamine from N-acetyl-alpha-D-glucosamine 1-phosphate: step 1/1.</text>
</comment>
<comment type="similarity">
    <text evidence="2">Belongs to the UDPGP type 1 family.</text>
</comment>
<dbReference type="Pfam" id="PF01704">
    <property type="entry name" value="UDPGP"/>
    <property type="match status" value="1"/>
</dbReference>
<evidence type="ECO:0000256" key="1">
    <source>
        <dbReference type="ARBA" id="ARBA00005208"/>
    </source>
</evidence>
<sequence>MGKIATDFKSQLERTNFADARSWFEESAHLQATSPENLKPVADDHYFRSFELSREELDEYRDAGLAAISRGEVAALVLAGGQASRLGSSQPKGTVPLGIATSSPDCLLGIQAAKISALQRLAAKKFPGTDPKIQWVIMTSQGTEKTTRDFVDTLIKNYNFDSNQVTMFNQDEIAAYDLEGNFLLAEFGKLVTAPNGNGGLYSALSPYLPELRKKGVKYFHVYCVDNILCKVADPHFLGMSIVKKADVATKTVPKTVGELVGSVCLDNGKPRVVEYSELGAELAELKSADGKFLFGAGSIANHFFTIDFLDRVCSPSMRLPYHRALKKISHLDKNGDLVKPDKPNAIKLEQFVFDVFEHSENFYIWEVNRAEEFSPLKNAESTGKDCLSTCLRDLAAVDKKWLEDVGVKTTSEKPLYLLADVSYDGEGLEELRDRQIRPEDVESDETLQKFFPKRPTA</sequence>
<dbReference type="InterPro" id="IPR029044">
    <property type="entry name" value="Nucleotide-diphossugar_trans"/>
</dbReference>
<dbReference type="PANTHER" id="PTHR11952:SF2">
    <property type="entry name" value="LD24639P"/>
    <property type="match status" value="1"/>
</dbReference>
<gene>
    <name evidence="7" type="ORF">CAUJ_LOCUS14203</name>
</gene>
<accession>A0A8S1HQ90</accession>
<reference evidence="7" key="1">
    <citation type="submission" date="2020-10" db="EMBL/GenBank/DDBJ databases">
        <authorList>
            <person name="Kikuchi T."/>
        </authorList>
    </citation>
    <scope>NUCLEOTIDE SEQUENCE</scope>
    <source>
        <strain evidence="7">NKZ352</strain>
    </source>
</reference>